<name>A0A3N4KAP9_9PEZI</name>
<feature type="non-terminal residue" evidence="2">
    <location>
        <position position="1"/>
    </location>
</feature>
<dbReference type="Pfam" id="PF00294">
    <property type="entry name" value="PfkB"/>
    <property type="match status" value="1"/>
</dbReference>
<organism evidence="2 3">
    <name type="scientific">Morchella conica CCBAS932</name>
    <dbReference type="NCBI Taxonomy" id="1392247"/>
    <lineage>
        <taxon>Eukaryota</taxon>
        <taxon>Fungi</taxon>
        <taxon>Dikarya</taxon>
        <taxon>Ascomycota</taxon>
        <taxon>Pezizomycotina</taxon>
        <taxon>Pezizomycetes</taxon>
        <taxon>Pezizales</taxon>
        <taxon>Morchellaceae</taxon>
        <taxon>Morchella</taxon>
    </lineage>
</organism>
<dbReference type="Gene3D" id="3.40.1190.20">
    <property type="match status" value="1"/>
</dbReference>
<dbReference type="Proteomes" id="UP000277580">
    <property type="component" value="Unassembled WGS sequence"/>
</dbReference>
<protein>
    <submittedName>
        <fullName evidence="2">Ribokinase-like protein</fullName>
    </submittedName>
</protein>
<dbReference type="InterPro" id="IPR011611">
    <property type="entry name" value="PfkB_dom"/>
</dbReference>
<evidence type="ECO:0000313" key="2">
    <source>
        <dbReference type="EMBL" id="RPB06412.1"/>
    </source>
</evidence>
<keyword evidence="2" id="KW-0418">Kinase</keyword>
<feature type="domain" description="Carbohydrate kinase PfkB" evidence="1">
    <location>
        <begin position="133"/>
        <end position="281"/>
    </location>
</feature>
<dbReference type="GO" id="GO:0016301">
    <property type="term" value="F:kinase activity"/>
    <property type="evidence" value="ECO:0007669"/>
    <property type="project" value="UniProtKB-KW"/>
</dbReference>
<accession>A0A3N4KAP9</accession>
<dbReference type="InterPro" id="IPR029056">
    <property type="entry name" value="Ribokinase-like"/>
</dbReference>
<dbReference type="InParanoid" id="A0A3N4KAP9"/>
<dbReference type="OrthoDB" id="497927at2759"/>
<feature type="non-terminal residue" evidence="2">
    <location>
        <position position="312"/>
    </location>
</feature>
<dbReference type="STRING" id="1392247.A0A3N4KAP9"/>
<evidence type="ECO:0000313" key="3">
    <source>
        <dbReference type="Proteomes" id="UP000277580"/>
    </source>
</evidence>
<dbReference type="PANTHER" id="PTHR47098">
    <property type="entry name" value="PROTEIN MAK32"/>
    <property type="match status" value="1"/>
</dbReference>
<sequence length="312" mass="33742">IGARLFSPPPHSHKIGWIVDAGRDFPSTIRAQLKALDTNLLLREAPDRLTTRGWNSYGAGPNDHREFRYLTPKKRLEADDLIAARLVVAKTIHFICSPVRAQMVAYELCGILDDCRPGAGAATRFIWEPVPDLCTPEHRLDMYKTLKLVHVISPNHAELAGFYGIEDPTDNSSRATIEALTAKLVTAGIGPHNTGAAIVRCGKMGCLVSSHGRPPVWLPAYYSTDGDNGEGPNHEKVVDPTGGGNTFIGGVAIGLVRYPGNFVMAAAMGAVAASFAIEQIGIPVLEKGGAGRGERWNGVEVGRRWEEYKARV</sequence>
<proteinExistence type="predicted"/>
<evidence type="ECO:0000259" key="1">
    <source>
        <dbReference type="Pfam" id="PF00294"/>
    </source>
</evidence>
<dbReference type="PANTHER" id="PTHR47098:SF2">
    <property type="entry name" value="PROTEIN MAK32"/>
    <property type="match status" value="1"/>
</dbReference>
<gene>
    <name evidence="2" type="ORF">P167DRAFT_456899</name>
</gene>
<reference evidence="2 3" key="1">
    <citation type="journal article" date="2018" name="Nat. Ecol. Evol.">
        <title>Pezizomycetes genomes reveal the molecular basis of ectomycorrhizal truffle lifestyle.</title>
        <authorList>
            <person name="Murat C."/>
            <person name="Payen T."/>
            <person name="Noel B."/>
            <person name="Kuo A."/>
            <person name="Morin E."/>
            <person name="Chen J."/>
            <person name="Kohler A."/>
            <person name="Krizsan K."/>
            <person name="Balestrini R."/>
            <person name="Da Silva C."/>
            <person name="Montanini B."/>
            <person name="Hainaut M."/>
            <person name="Levati E."/>
            <person name="Barry K.W."/>
            <person name="Belfiori B."/>
            <person name="Cichocki N."/>
            <person name="Clum A."/>
            <person name="Dockter R.B."/>
            <person name="Fauchery L."/>
            <person name="Guy J."/>
            <person name="Iotti M."/>
            <person name="Le Tacon F."/>
            <person name="Lindquist E.A."/>
            <person name="Lipzen A."/>
            <person name="Malagnac F."/>
            <person name="Mello A."/>
            <person name="Molinier V."/>
            <person name="Miyauchi S."/>
            <person name="Poulain J."/>
            <person name="Riccioni C."/>
            <person name="Rubini A."/>
            <person name="Sitrit Y."/>
            <person name="Splivallo R."/>
            <person name="Traeger S."/>
            <person name="Wang M."/>
            <person name="Zifcakova L."/>
            <person name="Wipf D."/>
            <person name="Zambonelli A."/>
            <person name="Paolocci F."/>
            <person name="Nowrousian M."/>
            <person name="Ottonello S."/>
            <person name="Baldrian P."/>
            <person name="Spatafora J.W."/>
            <person name="Henrissat B."/>
            <person name="Nagy L.G."/>
            <person name="Aury J.M."/>
            <person name="Wincker P."/>
            <person name="Grigoriev I.V."/>
            <person name="Bonfante P."/>
            <person name="Martin F.M."/>
        </authorList>
    </citation>
    <scope>NUCLEOTIDE SEQUENCE [LARGE SCALE GENOMIC DNA]</scope>
    <source>
        <strain evidence="2 3">CCBAS932</strain>
    </source>
</reference>
<dbReference type="EMBL" id="ML119368">
    <property type="protein sequence ID" value="RPB06412.1"/>
    <property type="molecule type" value="Genomic_DNA"/>
</dbReference>
<dbReference type="AlphaFoldDB" id="A0A3N4KAP9"/>
<keyword evidence="2" id="KW-0808">Transferase</keyword>
<keyword evidence="3" id="KW-1185">Reference proteome</keyword>
<dbReference type="SUPFAM" id="SSF53613">
    <property type="entry name" value="Ribokinase-like"/>
    <property type="match status" value="1"/>
</dbReference>
<dbReference type="FunCoup" id="A0A3N4KAP9">
    <property type="interactions" value="16"/>
</dbReference>